<dbReference type="InterPro" id="IPR000182">
    <property type="entry name" value="GNAT_dom"/>
</dbReference>
<dbReference type="PROSITE" id="PS51186">
    <property type="entry name" value="GNAT"/>
    <property type="match status" value="1"/>
</dbReference>
<dbReference type="Gene3D" id="3.40.630.30">
    <property type="match status" value="1"/>
</dbReference>
<evidence type="ECO:0000259" key="1">
    <source>
        <dbReference type="PROSITE" id="PS51186"/>
    </source>
</evidence>
<evidence type="ECO:0000313" key="3">
    <source>
        <dbReference type="Proteomes" id="UP000271031"/>
    </source>
</evidence>
<comment type="caution">
    <text evidence="2">The sequence shown here is derived from an EMBL/GenBank/DDBJ whole genome shotgun (WGS) entry which is preliminary data.</text>
</comment>
<proteinExistence type="predicted"/>
<dbReference type="Pfam" id="PF00583">
    <property type="entry name" value="Acetyltransf_1"/>
    <property type="match status" value="1"/>
</dbReference>
<dbReference type="GO" id="GO:0016747">
    <property type="term" value="F:acyltransferase activity, transferring groups other than amino-acyl groups"/>
    <property type="evidence" value="ECO:0007669"/>
    <property type="project" value="InterPro"/>
</dbReference>
<reference evidence="2 3" key="1">
    <citation type="submission" date="2018-10" db="EMBL/GenBank/DDBJ databases">
        <title>Phylogenomics of Brevibacillus.</title>
        <authorList>
            <person name="Dunlap C."/>
        </authorList>
    </citation>
    <scope>NUCLEOTIDE SEQUENCE [LARGE SCALE GENOMIC DNA]</scope>
    <source>
        <strain evidence="2 3">JCM 15716</strain>
    </source>
</reference>
<sequence>MILCMTILFDRSENEGGAAMPAVIQKLETVDRLDRELTIESDFILYSNIHVRNERCIYLVEHEGERVSLLGSYLQGLPFHAFTFRAFGDSKRSVAAILQVFKAELGFEPTQPLDGIVTVAESAMRQLELPVVKGIRQLELMKLQRTDLLLPPGRSRVLEAADLVEVNRLSREASLMTFRDEELAAMPHLGLFDDTGALVSMAGFHTFDKAFVELGNIATSAAYRKQGLGAQITSDICRVALEKTAHVYLCVFADNPAAIHMYRKIGFETVETYAFLEIAW</sequence>
<dbReference type="AlphaFoldDB" id="A0A3M8DMV5"/>
<dbReference type="EMBL" id="RHHQ01000008">
    <property type="protein sequence ID" value="RNB89430.1"/>
    <property type="molecule type" value="Genomic_DNA"/>
</dbReference>
<evidence type="ECO:0000313" key="2">
    <source>
        <dbReference type="EMBL" id="RNB89430.1"/>
    </source>
</evidence>
<feature type="domain" description="N-acetyltransferase" evidence="1">
    <location>
        <begin position="153"/>
        <end position="280"/>
    </location>
</feature>
<accession>A0A3M8DMV5</accession>
<organism evidence="2 3">
    <name type="scientific">Brevibacillus fluminis</name>
    <dbReference type="NCBI Taxonomy" id="511487"/>
    <lineage>
        <taxon>Bacteria</taxon>
        <taxon>Bacillati</taxon>
        <taxon>Bacillota</taxon>
        <taxon>Bacilli</taxon>
        <taxon>Bacillales</taxon>
        <taxon>Paenibacillaceae</taxon>
        <taxon>Brevibacillus</taxon>
    </lineage>
</organism>
<dbReference type="InterPro" id="IPR016181">
    <property type="entry name" value="Acyl_CoA_acyltransferase"/>
</dbReference>
<dbReference type="SUPFAM" id="SSF55729">
    <property type="entry name" value="Acyl-CoA N-acyltransferases (Nat)"/>
    <property type="match status" value="1"/>
</dbReference>
<protein>
    <submittedName>
        <fullName evidence="2">GNAT family N-acetyltransferase</fullName>
    </submittedName>
</protein>
<keyword evidence="2" id="KW-0808">Transferase</keyword>
<name>A0A3M8DMV5_9BACL</name>
<keyword evidence="3" id="KW-1185">Reference proteome</keyword>
<gene>
    <name evidence="2" type="ORF">EDM56_09515</name>
</gene>
<dbReference type="Proteomes" id="UP000271031">
    <property type="component" value="Unassembled WGS sequence"/>
</dbReference>